<name>A0A8J4E921_9ACTN</name>
<proteinExistence type="predicted"/>
<accession>A0A8J4E921</accession>
<evidence type="ECO:0000313" key="2">
    <source>
        <dbReference type="Proteomes" id="UP000635606"/>
    </source>
</evidence>
<dbReference type="Proteomes" id="UP000635606">
    <property type="component" value="Unassembled WGS sequence"/>
</dbReference>
<organism evidence="1 2">
    <name type="scientific">Virgisporangium ochraceum</name>
    <dbReference type="NCBI Taxonomy" id="65505"/>
    <lineage>
        <taxon>Bacteria</taxon>
        <taxon>Bacillati</taxon>
        <taxon>Actinomycetota</taxon>
        <taxon>Actinomycetes</taxon>
        <taxon>Micromonosporales</taxon>
        <taxon>Micromonosporaceae</taxon>
        <taxon>Virgisporangium</taxon>
    </lineage>
</organism>
<comment type="caution">
    <text evidence="1">The sequence shown here is derived from an EMBL/GenBank/DDBJ whole genome shotgun (WGS) entry which is preliminary data.</text>
</comment>
<evidence type="ECO:0000313" key="1">
    <source>
        <dbReference type="EMBL" id="GIJ65979.1"/>
    </source>
</evidence>
<reference evidence="1" key="1">
    <citation type="submission" date="2021-01" db="EMBL/GenBank/DDBJ databases">
        <title>Whole genome shotgun sequence of Virgisporangium ochraceum NBRC 16418.</title>
        <authorList>
            <person name="Komaki H."/>
            <person name="Tamura T."/>
        </authorList>
    </citation>
    <scope>NUCLEOTIDE SEQUENCE</scope>
    <source>
        <strain evidence="1">NBRC 16418</strain>
    </source>
</reference>
<dbReference type="EMBL" id="BOPH01000012">
    <property type="protein sequence ID" value="GIJ65979.1"/>
    <property type="molecule type" value="Genomic_DNA"/>
</dbReference>
<keyword evidence="2" id="KW-1185">Reference proteome</keyword>
<dbReference type="AlphaFoldDB" id="A0A8J4E921"/>
<dbReference type="RefSeq" id="WP_203925977.1">
    <property type="nucleotide sequence ID" value="NZ_BOPH01000012.1"/>
</dbReference>
<gene>
    <name evidence="1" type="ORF">Voc01_008960</name>
</gene>
<sequence>MRIDGRIEPLVREAFGAAVARDADRFRAALTAIGSADDSVASESVHLALVIDTYALLDIHQGAKPDGAQLRELGREFCEMEKWAVPDPAAVTPFLEALANRSPVEDVLPPEQISVLVFLVGAWLLASFLKNNQNWTDYLDSILDGLEAYDGK</sequence>
<protein>
    <submittedName>
        <fullName evidence="1">Uncharacterized protein</fullName>
    </submittedName>
</protein>